<dbReference type="InParanoid" id="A0A3N4K9H6"/>
<organism evidence="1 2">
    <name type="scientific">Morchella conica CCBAS932</name>
    <dbReference type="NCBI Taxonomy" id="1392247"/>
    <lineage>
        <taxon>Eukaryota</taxon>
        <taxon>Fungi</taxon>
        <taxon>Dikarya</taxon>
        <taxon>Ascomycota</taxon>
        <taxon>Pezizomycotina</taxon>
        <taxon>Pezizomycetes</taxon>
        <taxon>Pezizales</taxon>
        <taxon>Morchellaceae</taxon>
        <taxon>Morchella</taxon>
    </lineage>
</organism>
<sequence>MSLTSPAFKLHEMNILGGQIEVLKAELTHLNLFLGRYIRLLSRVHAESLDAVAGDAISRRNEGMAARILELTQTLVNKTQLLLSLDDRLVALLNENRSVSRVFDSRSNYDRILQEYTRKRGSVREARADEDEGEGSTCVHYLILKAIEPFTQIKSSKELQTRNL</sequence>
<dbReference type="EMBL" id="ML119196">
    <property type="protein sequence ID" value="RPB07103.1"/>
    <property type="molecule type" value="Genomic_DNA"/>
</dbReference>
<keyword evidence="2" id="KW-1185">Reference proteome</keyword>
<name>A0A3N4K9H6_9PEZI</name>
<gene>
    <name evidence="1" type="ORF">P167DRAFT_599630</name>
</gene>
<evidence type="ECO:0000313" key="2">
    <source>
        <dbReference type="Proteomes" id="UP000277580"/>
    </source>
</evidence>
<protein>
    <submittedName>
        <fullName evidence="1">Uncharacterized protein</fullName>
    </submittedName>
</protein>
<dbReference type="AlphaFoldDB" id="A0A3N4K9H6"/>
<proteinExistence type="predicted"/>
<dbReference type="Proteomes" id="UP000277580">
    <property type="component" value="Unassembled WGS sequence"/>
</dbReference>
<evidence type="ECO:0000313" key="1">
    <source>
        <dbReference type="EMBL" id="RPB07103.1"/>
    </source>
</evidence>
<reference evidence="1 2" key="1">
    <citation type="journal article" date="2018" name="Nat. Ecol. Evol.">
        <title>Pezizomycetes genomes reveal the molecular basis of ectomycorrhizal truffle lifestyle.</title>
        <authorList>
            <person name="Murat C."/>
            <person name="Payen T."/>
            <person name="Noel B."/>
            <person name="Kuo A."/>
            <person name="Morin E."/>
            <person name="Chen J."/>
            <person name="Kohler A."/>
            <person name="Krizsan K."/>
            <person name="Balestrini R."/>
            <person name="Da Silva C."/>
            <person name="Montanini B."/>
            <person name="Hainaut M."/>
            <person name="Levati E."/>
            <person name="Barry K.W."/>
            <person name="Belfiori B."/>
            <person name="Cichocki N."/>
            <person name="Clum A."/>
            <person name="Dockter R.B."/>
            <person name="Fauchery L."/>
            <person name="Guy J."/>
            <person name="Iotti M."/>
            <person name="Le Tacon F."/>
            <person name="Lindquist E.A."/>
            <person name="Lipzen A."/>
            <person name="Malagnac F."/>
            <person name="Mello A."/>
            <person name="Molinier V."/>
            <person name="Miyauchi S."/>
            <person name="Poulain J."/>
            <person name="Riccioni C."/>
            <person name="Rubini A."/>
            <person name="Sitrit Y."/>
            <person name="Splivallo R."/>
            <person name="Traeger S."/>
            <person name="Wang M."/>
            <person name="Zifcakova L."/>
            <person name="Wipf D."/>
            <person name="Zambonelli A."/>
            <person name="Paolocci F."/>
            <person name="Nowrousian M."/>
            <person name="Ottonello S."/>
            <person name="Baldrian P."/>
            <person name="Spatafora J.W."/>
            <person name="Henrissat B."/>
            <person name="Nagy L.G."/>
            <person name="Aury J.M."/>
            <person name="Wincker P."/>
            <person name="Grigoriev I.V."/>
            <person name="Bonfante P."/>
            <person name="Martin F.M."/>
        </authorList>
    </citation>
    <scope>NUCLEOTIDE SEQUENCE [LARGE SCALE GENOMIC DNA]</scope>
    <source>
        <strain evidence="1 2">CCBAS932</strain>
    </source>
</reference>
<accession>A0A3N4K9H6</accession>